<organism evidence="2 3">
    <name type="scientific">Thalassiosira oceanica</name>
    <name type="common">Marine diatom</name>
    <dbReference type="NCBI Taxonomy" id="159749"/>
    <lineage>
        <taxon>Eukaryota</taxon>
        <taxon>Sar</taxon>
        <taxon>Stramenopiles</taxon>
        <taxon>Ochrophyta</taxon>
        <taxon>Bacillariophyta</taxon>
        <taxon>Coscinodiscophyceae</taxon>
        <taxon>Thalassiosirophycidae</taxon>
        <taxon>Thalassiosirales</taxon>
        <taxon>Thalassiosiraceae</taxon>
        <taxon>Thalassiosira</taxon>
    </lineage>
</organism>
<comment type="caution">
    <text evidence="2">The sequence shown here is derived from an EMBL/GenBank/DDBJ whole genome shotgun (WGS) entry which is preliminary data.</text>
</comment>
<reference evidence="2 3" key="1">
    <citation type="journal article" date="2012" name="Genome Biol.">
        <title>Genome and low-iron response of an oceanic diatom adapted to chronic iron limitation.</title>
        <authorList>
            <person name="Lommer M."/>
            <person name="Specht M."/>
            <person name="Roy A.S."/>
            <person name="Kraemer L."/>
            <person name="Andreson R."/>
            <person name="Gutowska M.A."/>
            <person name="Wolf J."/>
            <person name="Bergner S.V."/>
            <person name="Schilhabel M.B."/>
            <person name="Klostermeier U.C."/>
            <person name="Beiko R.G."/>
            <person name="Rosenstiel P."/>
            <person name="Hippler M."/>
            <person name="Laroche J."/>
        </authorList>
    </citation>
    <scope>NUCLEOTIDE SEQUENCE [LARGE SCALE GENOMIC DNA]</scope>
    <source>
        <strain evidence="2 3">CCMP1005</strain>
    </source>
</reference>
<name>K0QZ49_THAOC</name>
<evidence type="ECO:0000256" key="1">
    <source>
        <dbReference type="SAM" id="MobiDB-lite"/>
    </source>
</evidence>
<evidence type="ECO:0000313" key="3">
    <source>
        <dbReference type="Proteomes" id="UP000266841"/>
    </source>
</evidence>
<accession>K0QZ49</accession>
<keyword evidence="3" id="KW-1185">Reference proteome</keyword>
<proteinExistence type="predicted"/>
<protein>
    <submittedName>
        <fullName evidence="2">Uncharacterized protein</fullName>
    </submittedName>
</protein>
<evidence type="ECO:0000313" key="2">
    <source>
        <dbReference type="EMBL" id="EJK44320.1"/>
    </source>
</evidence>
<sequence>MVVDAKTEPPRCRGEASVRRLTEARALRPAEPSFAEFAVEPTKPAAAAATARSEPARTTDPRAVTLPPAHVARRGSRWLLPDDCRPSRRISPLFRSSAKLRVPISTEDGLGEARRKGYCYIPLRREEMSRRDGRHRQQHGWQYVTAPQLRRPGFQTNSVTGNRTLVSRVAGGDTSHYTITDY</sequence>
<gene>
    <name evidence="2" type="ORF">THAOC_37147</name>
</gene>
<feature type="region of interest" description="Disordered" evidence="1">
    <location>
        <begin position="37"/>
        <end position="62"/>
    </location>
</feature>
<dbReference type="AlphaFoldDB" id="K0QZ49"/>
<dbReference type="EMBL" id="AGNL01049845">
    <property type="protein sequence ID" value="EJK44320.1"/>
    <property type="molecule type" value="Genomic_DNA"/>
</dbReference>
<feature type="compositionally biased region" description="Low complexity" evidence="1">
    <location>
        <begin position="38"/>
        <end position="53"/>
    </location>
</feature>
<dbReference type="Proteomes" id="UP000266841">
    <property type="component" value="Unassembled WGS sequence"/>
</dbReference>